<proteinExistence type="predicted"/>
<evidence type="ECO:0000256" key="1">
    <source>
        <dbReference type="SAM" id="SignalP"/>
    </source>
</evidence>
<keyword evidence="3" id="KW-1185">Reference proteome</keyword>
<feature type="signal peptide" evidence="1">
    <location>
        <begin position="1"/>
        <end position="20"/>
    </location>
</feature>
<evidence type="ECO:0000313" key="3">
    <source>
        <dbReference type="Proteomes" id="UP000652681"/>
    </source>
</evidence>
<reference evidence="2" key="1">
    <citation type="submission" date="2020-09" db="EMBL/GenBank/DDBJ databases">
        <title>Taishania pollutisoli gen. nov., sp. nov., Isolated from Tetrabromobisphenol A-Contaminated Soil.</title>
        <authorList>
            <person name="Chen Q."/>
        </authorList>
    </citation>
    <scope>NUCLEOTIDE SEQUENCE</scope>
    <source>
        <strain evidence="2">CZZ-1</strain>
    </source>
</reference>
<feature type="chain" id="PRO_5035165955" evidence="1">
    <location>
        <begin position="21"/>
        <end position="71"/>
    </location>
</feature>
<dbReference type="Proteomes" id="UP000652681">
    <property type="component" value="Unassembled WGS sequence"/>
</dbReference>
<name>A0A8J6U2Q5_9FLAO</name>
<keyword evidence="1" id="KW-0732">Signal</keyword>
<comment type="caution">
    <text evidence="2">The sequence shown here is derived from an EMBL/GenBank/DDBJ whole genome shotgun (WGS) entry which is preliminary data.</text>
</comment>
<gene>
    <name evidence="2" type="ORF">H9Y05_13700</name>
</gene>
<dbReference type="RefSeq" id="WP_163491583.1">
    <property type="nucleotide sequence ID" value="NZ_JACVEL010000011.1"/>
</dbReference>
<dbReference type="AlphaFoldDB" id="A0A8J6U2Q5"/>
<accession>A0A8J6U2Q5</accession>
<organism evidence="2 3">
    <name type="scientific">Taishania pollutisoli</name>
    <dbReference type="NCBI Taxonomy" id="2766479"/>
    <lineage>
        <taxon>Bacteria</taxon>
        <taxon>Pseudomonadati</taxon>
        <taxon>Bacteroidota</taxon>
        <taxon>Flavobacteriia</taxon>
        <taxon>Flavobacteriales</taxon>
        <taxon>Crocinitomicaceae</taxon>
        <taxon>Taishania</taxon>
    </lineage>
</organism>
<sequence>MKINSVGALVAVAVITLALASCKKEECHECHYEYNGQEVELGERCGDDLKNLEASGYAVDGTVYEVHCHEH</sequence>
<evidence type="ECO:0000313" key="2">
    <source>
        <dbReference type="EMBL" id="MBC9813525.1"/>
    </source>
</evidence>
<protein>
    <submittedName>
        <fullName evidence="2">Uncharacterized protein</fullName>
    </submittedName>
</protein>
<dbReference type="EMBL" id="JACVEL010000011">
    <property type="protein sequence ID" value="MBC9813525.1"/>
    <property type="molecule type" value="Genomic_DNA"/>
</dbReference>
<dbReference type="PROSITE" id="PS51257">
    <property type="entry name" value="PROKAR_LIPOPROTEIN"/>
    <property type="match status" value="1"/>
</dbReference>